<evidence type="ECO:0000313" key="2">
    <source>
        <dbReference type="EnsemblMetazoa" id="MESCA000377-PA"/>
    </source>
</evidence>
<dbReference type="EnsemblMetazoa" id="MESCA000377-RA">
    <property type="protein sequence ID" value="MESCA000377-PA"/>
    <property type="gene ID" value="MESCA000377"/>
</dbReference>
<keyword evidence="3" id="KW-1185">Reference proteome</keyword>
<reference evidence="2" key="2">
    <citation type="submission" date="2015-06" db="UniProtKB">
        <authorList>
            <consortium name="EnsemblMetazoa"/>
        </authorList>
    </citation>
    <scope>IDENTIFICATION</scope>
</reference>
<reference evidence="3" key="1">
    <citation type="submission" date="2013-02" db="EMBL/GenBank/DDBJ databases">
        <authorList>
            <person name="Hughes D."/>
        </authorList>
    </citation>
    <scope>NUCLEOTIDE SEQUENCE</scope>
    <source>
        <strain>Durham</strain>
        <strain evidence="3">NC isolate 2 -- Noor lab</strain>
    </source>
</reference>
<dbReference type="EMBL" id="CAQQ02177231">
    <property type="status" value="NOT_ANNOTATED_CDS"/>
    <property type="molecule type" value="Genomic_DNA"/>
</dbReference>
<dbReference type="Proteomes" id="UP000015102">
    <property type="component" value="Unassembled WGS sequence"/>
</dbReference>
<organism evidence="2 3">
    <name type="scientific">Megaselia scalaris</name>
    <name type="common">Humpbacked fly</name>
    <name type="synonym">Phora scalaris</name>
    <dbReference type="NCBI Taxonomy" id="36166"/>
    <lineage>
        <taxon>Eukaryota</taxon>
        <taxon>Metazoa</taxon>
        <taxon>Ecdysozoa</taxon>
        <taxon>Arthropoda</taxon>
        <taxon>Hexapoda</taxon>
        <taxon>Insecta</taxon>
        <taxon>Pterygota</taxon>
        <taxon>Neoptera</taxon>
        <taxon>Endopterygota</taxon>
        <taxon>Diptera</taxon>
        <taxon>Brachycera</taxon>
        <taxon>Muscomorpha</taxon>
        <taxon>Platypezoidea</taxon>
        <taxon>Phoridae</taxon>
        <taxon>Megaseliini</taxon>
        <taxon>Megaselia</taxon>
    </lineage>
</organism>
<accession>T1GAW2</accession>
<evidence type="ECO:0000256" key="1">
    <source>
        <dbReference type="SAM" id="MobiDB-lite"/>
    </source>
</evidence>
<dbReference type="HOGENOM" id="CLU_2815379_0_0_1"/>
<name>T1GAW2_MEGSC</name>
<proteinExistence type="predicted"/>
<protein>
    <submittedName>
        <fullName evidence="2">Uncharacterized protein</fullName>
    </submittedName>
</protein>
<feature type="region of interest" description="Disordered" evidence="1">
    <location>
        <begin position="1"/>
        <end position="25"/>
    </location>
</feature>
<dbReference type="AlphaFoldDB" id="T1GAW2"/>
<feature type="compositionally biased region" description="Polar residues" evidence="1">
    <location>
        <begin position="1"/>
        <end position="10"/>
    </location>
</feature>
<evidence type="ECO:0000313" key="3">
    <source>
        <dbReference type="Proteomes" id="UP000015102"/>
    </source>
</evidence>
<sequence>MTLSEVQVKSSGIKGTREPKLRATTTSHQSVVWKLQTRRRRFAMGWTCAEYGRDSAGKKIFLYKPER</sequence>